<gene>
    <name evidence="13" type="ORF">GCL60_06160</name>
</gene>
<dbReference type="InterPro" id="IPR011006">
    <property type="entry name" value="CheY-like_superfamily"/>
</dbReference>
<accession>A0A6N6VVF9</accession>
<dbReference type="PROSITE" id="PS50110">
    <property type="entry name" value="RESPONSE_REGULATORY"/>
    <property type="match status" value="1"/>
</dbReference>
<dbReference type="GO" id="GO:0000156">
    <property type="term" value="F:phosphorelay response regulator activity"/>
    <property type="evidence" value="ECO:0007669"/>
    <property type="project" value="TreeGrafter"/>
</dbReference>
<keyword evidence="5" id="KW-0547">Nucleotide-binding</keyword>
<dbReference type="PANTHER" id="PTHR42878">
    <property type="entry name" value="TWO-COMPONENT HISTIDINE KINASE"/>
    <property type="match status" value="1"/>
</dbReference>
<evidence type="ECO:0000256" key="10">
    <source>
        <dbReference type="SAM" id="Phobius"/>
    </source>
</evidence>
<dbReference type="SMART" id="SM00387">
    <property type="entry name" value="HATPase_c"/>
    <property type="match status" value="1"/>
</dbReference>
<keyword evidence="14" id="KW-1185">Reference proteome</keyword>
<dbReference type="InterPro" id="IPR001789">
    <property type="entry name" value="Sig_transdc_resp-reg_receiver"/>
</dbReference>
<keyword evidence="7" id="KW-0067">ATP-binding</keyword>
<dbReference type="CDD" id="cd00075">
    <property type="entry name" value="HATPase"/>
    <property type="match status" value="1"/>
</dbReference>
<evidence type="ECO:0000313" key="14">
    <source>
        <dbReference type="Proteomes" id="UP000437748"/>
    </source>
</evidence>
<dbReference type="CDD" id="cd00082">
    <property type="entry name" value="HisKA"/>
    <property type="match status" value="1"/>
</dbReference>
<dbReference type="AlphaFoldDB" id="A0A6N6VVF9"/>
<dbReference type="SUPFAM" id="SSF47384">
    <property type="entry name" value="Homodimeric domain of signal transducing histidine kinase"/>
    <property type="match status" value="1"/>
</dbReference>
<dbReference type="OrthoDB" id="5290057at2"/>
<keyword evidence="10" id="KW-0812">Transmembrane</keyword>
<dbReference type="GO" id="GO:0007234">
    <property type="term" value="P:osmosensory signaling via phosphorelay pathway"/>
    <property type="evidence" value="ECO:0007669"/>
    <property type="project" value="TreeGrafter"/>
</dbReference>
<keyword evidence="3 9" id="KW-0597">Phosphoprotein</keyword>
<keyword evidence="4" id="KW-0808">Transferase</keyword>
<dbReference type="InterPro" id="IPR005467">
    <property type="entry name" value="His_kinase_dom"/>
</dbReference>
<dbReference type="InterPro" id="IPR003594">
    <property type="entry name" value="HATPase_dom"/>
</dbReference>
<comment type="catalytic activity">
    <reaction evidence="1">
        <text>ATP + protein L-histidine = ADP + protein N-phospho-L-histidine.</text>
        <dbReference type="EC" id="2.7.13.3"/>
    </reaction>
</comment>
<proteinExistence type="predicted"/>
<comment type="caution">
    <text evidence="13">The sequence shown here is derived from an EMBL/GenBank/DDBJ whole genome shotgun (WGS) entry which is preliminary data.</text>
</comment>
<dbReference type="Pfam" id="PF02518">
    <property type="entry name" value="HATPase_c"/>
    <property type="match status" value="1"/>
</dbReference>
<dbReference type="PRINTS" id="PR00344">
    <property type="entry name" value="BCTRLSENSOR"/>
</dbReference>
<dbReference type="Proteomes" id="UP000437748">
    <property type="component" value="Unassembled WGS sequence"/>
</dbReference>
<keyword evidence="6" id="KW-0418">Kinase</keyword>
<dbReference type="GO" id="GO:0005524">
    <property type="term" value="F:ATP binding"/>
    <property type="evidence" value="ECO:0007669"/>
    <property type="project" value="UniProtKB-KW"/>
</dbReference>
<keyword evidence="8" id="KW-0902">Two-component regulatory system</keyword>
<dbReference type="PANTHER" id="PTHR42878:SF7">
    <property type="entry name" value="SENSOR HISTIDINE KINASE GLRK"/>
    <property type="match status" value="1"/>
</dbReference>
<dbReference type="SUPFAM" id="SSF55874">
    <property type="entry name" value="ATPase domain of HSP90 chaperone/DNA topoisomerase II/histidine kinase"/>
    <property type="match status" value="1"/>
</dbReference>
<dbReference type="Pfam" id="PF00072">
    <property type="entry name" value="Response_reg"/>
    <property type="match status" value="1"/>
</dbReference>
<feature type="transmembrane region" description="Helical" evidence="10">
    <location>
        <begin position="150"/>
        <end position="171"/>
    </location>
</feature>
<dbReference type="InterPro" id="IPR036890">
    <property type="entry name" value="HATPase_C_sf"/>
</dbReference>
<evidence type="ECO:0000259" key="12">
    <source>
        <dbReference type="PROSITE" id="PS50110"/>
    </source>
</evidence>
<dbReference type="EC" id="2.7.13.3" evidence="2"/>
<feature type="domain" description="Histidine kinase" evidence="11">
    <location>
        <begin position="248"/>
        <end position="462"/>
    </location>
</feature>
<dbReference type="InterPro" id="IPR050351">
    <property type="entry name" value="BphY/WalK/GraS-like"/>
</dbReference>
<evidence type="ECO:0000256" key="8">
    <source>
        <dbReference type="ARBA" id="ARBA00023012"/>
    </source>
</evidence>
<sequence length="781" mass="91827">MKLRPIADEILKRSARNGFLFASFSFCIISIILIIYSYDIYFGRTQKLVKGYIPEISSALVIGDVLFVKKMLSSIEKSLYFSTLFIEDALENKIIIYNGIKIPIEKKKELIYNYSYVINNGELYFLTKLHMHGKDFSHNMNLNFVQKINYIFILIITLLMFSLWFFMFLFVKNQSKKNYEKMFVPIMRLSENLKEISSSKEEYDKFVTYLELDLIYKNFNNVYIELNKAQEQLKQLDMMRAISTTIQMLAHDLRHPFAHIKNALHVMLRLSNYDEIRQYIKDTGRAIEKDILRVENMLSDLLHFRTEGSPNFVDTSFYKLIYSVIKNCFEVQNKTNILLSYDFNHKYFLCVDIQKMERVLSNIITNAIESMNGKGTIKFLTREFYENNILHIEICIANTNSYIDEEFKDKIFDLFFTKGKKRGTGIGLGIAKEIINQHGGRIFYTSSINEGVKFYIHLPQSISMIEDKISGLVFPNEAKYFENHFDTHYNTSLVEYEKKSDLIENKILSFFAGKKIQNKYQILILEDDDVYVKNFSSLISSEDLNEYFNIVSYSDYDLALKAYYEVKPEYIICDIDLGLEKLNGFDFVQDLRNNGCVSKICIHTNRFFKCDLERSINVKSDFFIAKPMSRFQFLRFLCSYILPGYSEESFLSITSNNFQEDKIILLIDDEDIYHKFWEVSVTDAKVISFSHPDFAYEYILEKPENLKAIECVIVDYYFDNSAQNISQMNFIDKIRSLNYKKPIFVSTNAILLNNELEDFDGVIKKEPYSLSKLKETYSNKF</sequence>
<dbReference type="CDD" id="cd00156">
    <property type="entry name" value="REC"/>
    <property type="match status" value="1"/>
</dbReference>
<dbReference type="Gene3D" id="3.30.565.10">
    <property type="entry name" value="Histidine kinase-like ATPase, C-terminal domain"/>
    <property type="match status" value="1"/>
</dbReference>
<dbReference type="GO" id="GO:0000155">
    <property type="term" value="F:phosphorelay sensor kinase activity"/>
    <property type="evidence" value="ECO:0007669"/>
    <property type="project" value="InterPro"/>
</dbReference>
<keyword evidence="10" id="KW-0472">Membrane</keyword>
<evidence type="ECO:0000256" key="4">
    <source>
        <dbReference type="ARBA" id="ARBA00022679"/>
    </source>
</evidence>
<evidence type="ECO:0000256" key="1">
    <source>
        <dbReference type="ARBA" id="ARBA00000085"/>
    </source>
</evidence>
<name>A0A6N6VVF9_9BACT</name>
<evidence type="ECO:0000256" key="7">
    <source>
        <dbReference type="ARBA" id="ARBA00022840"/>
    </source>
</evidence>
<evidence type="ECO:0000256" key="5">
    <source>
        <dbReference type="ARBA" id="ARBA00022741"/>
    </source>
</evidence>
<reference evidence="13 14" key="1">
    <citation type="submission" date="2019-10" db="EMBL/GenBank/DDBJ databases">
        <title>New species of Slilvanegrellaceae.</title>
        <authorList>
            <person name="Pitt A."/>
            <person name="Hahn M.W."/>
        </authorList>
    </citation>
    <scope>NUCLEOTIDE SEQUENCE [LARGE SCALE GENOMIC DNA]</scope>
    <source>
        <strain evidence="13 14">SP-Ram-0.45-NSY-1</strain>
    </source>
</reference>
<dbReference type="Gene3D" id="3.40.50.2300">
    <property type="match status" value="1"/>
</dbReference>
<dbReference type="SUPFAM" id="SSF52172">
    <property type="entry name" value="CheY-like"/>
    <property type="match status" value="1"/>
</dbReference>
<protein>
    <recommendedName>
        <fullName evidence="2">histidine kinase</fullName>
        <ecNumber evidence="2">2.7.13.3</ecNumber>
    </recommendedName>
</protein>
<evidence type="ECO:0000259" key="11">
    <source>
        <dbReference type="PROSITE" id="PS50109"/>
    </source>
</evidence>
<dbReference type="GO" id="GO:0030295">
    <property type="term" value="F:protein kinase activator activity"/>
    <property type="evidence" value="ECO:0007669"/>
    <property type="project" value="TreeGrafter"/>
</dbReference>
<evidence type="ECO:0000256" key="9">
    <source>
        <dbReference type="PROSITE-ProRule" id="PRU00169"/>
    </source>
</evidence>
<dbReference type="Gene3D" id="1.10.287.130">
    <property type="match status" value="1"/>
</dbReference>
<dbReference type="PROSITE" id="PS50109">
    <property type="entry name" value="HIS_KIN"/>
    <property type="match status" value="1"/>
</dbReference>
<feature type="transmembrane region" description="Helical" evidence="10">
    <location>
        <begin position="20"/>
        <end position="39"/>
    </location>
</feature>
<evidence type="ECO:0000256" key="3">
    <source>
        <dbReference type="ARBA" id="ARBA00022553"/>
    </source>
</evidence>
<dbReference type="InterPro" id="IPR004358">
    <property type="entry name" value="Sig_transdc_His_kin-like_C"/>
</dbReference>
<dbReference type="InterPro" id="IPR036097">
    <property type="entry name" value="HisK_dim/P_sf"/>
</dbReference>
<dbReference type="InterPro" id="IPR003661">
    <property type="entry name" value="HisK_dim/P_dom"/>
</dbReference>
<feature type="domain" description="Response regulatory" evidence="12">
    <location>
        <begin position="521"/>
        <end position="641"/>
    </location>
</feature>
<evidence type="ECO:0000256" key="2">
    <source>
        <dbReference type="ARBA" id="ARBA00012438"/>
    </source>
</evidence>
<dbReference type="RefSeq" id="WP_153419388.1">
    <property type="nucleotide sequence ID" value="NZ_WFLM01000002.1"/>
</dbReference>
<feature type="modified residue" description="4-aspartylphosphate" evidence="9">
    <location>
        <position position="574"/>
    </location>
</feature>
<evidence type="ECO:0000313" key="13">
    <source>
        <dbReference type="EMBL" id="KAB8039844.1"/>
    </source>
</evidence>
<evidence type="ECO:0000256" key="6">
    <source>
        <dbReference type="ARBA" id="ARBA00022777"/>
    </source>
</evidence>
<keyword evidence="10" id="KW-1133">Transmembrane helix</keyword>
<organism evidence="13 14">
    <name type="scientific">Silvanigrella paludirubra</name>
    <dbReference type="NCBI Taxonomy" id="2499159"/>
    <lineage>
        <taxon>Bacteria</taxon>
        <taxon>Pseudomonadati</taxon>
        <taxon>Bdellovibrionota</taxon>
        <taxon>Oligoflexia</taxon>
        <taxon>Silvanigrellales</taxon>
        <taxon>Silvanigrellaceae</taxon>
        <taxon>Silvanigrella</taxon>
    </lineage>
</organism>
<dbReference type="EMBL" id="WFLM01000002">
    <property type="protein sequence ID" value="KAB8039844.1"/>
    <property type="molecule type" value="Genomic_DNA"/>
</dbReference>